<gene>
    <name evidence="3" type="ORF">PVBG_03339</name>
</gene>
<dbReference type="AlphaFoldDB" id="A0A0J9SSK7"/>
<feature type="transmembrane region" description="Helical" evidence="2">
    <location>
        <begin position="100"/>
        <end position="117"/>
    </location>
</feature>
<evidence type="ECO:0000313" key="4">
    <source>
        <dbReference type="Proteomes" id="UP000053327"/>
    </source>
</evidence>
<name>A0A0J9SSK7_PLAV1</name>
<dbReference type="OrthoDB" id="387601at2759"/>
<dbReference type="EMBL" id="KQ234828">
    <property type="protein sequence ID" value="KMZ85874.1"/>
    <property type="molecule type" value="Genomic_DNA"/>
</dbReference>
<evidence type="ECO:0000313" key="3">
    <source>
        <dbReference type="EMBL" id="KMZ85874.1"/>
    </source>
</evidence>
<accession>A0A0J9SSK7</accession>
<reference evidence="3 4" key="1">
    <citation type="submission" date="2011-08" db="EMBL/GenBank/DDBJ databases">
        <title>The Genome Sequence of Plasmodium vivax Brazil I.</title>
        <authorList>
            <consortium name="The Broad Institute Genome Sequencing Platform"/>
            <consortium name="The Broad Institute Genome Sequencing Center for Infectious Disease"/>
            <person name="Neafsey D."/>
            <person name="Carlton J."/>
            <person name="Barnwell J."/>
            <person name="Collins W."/>
            <person name="Escalante A."/>
            <person name="Mullikin J."/>
            <person name="Saul A."/>
            <person name="Guigo R."/>
            <person name="Camara F."/>
            <person name="Young S.K."/>
            <person name="Zeng Q."/>
            <person name="Gargeya S."/>
            <person name="Fitzgerald M."/>
            <person name="Haas B."/>
            <person name="Abouelleil A."/>
            <person name="Alvarado L."/>
            <person name="Arachchi H.M."/>
            <person name="Berlin A."/>
            <person name="Brown A."/>
            <person name="Chapman S.B."/>
            <person name="Chen Z."/>
            <person name="Dunbar C."/>
            <person name="Freedman E."/>
            <person name="Gearin G."/>
            <person name="Gellesch M."/>
            <person name="Goldberg J."/>
            <person name="Griggs A."/>
            <person name="Gujja S."/>
            <person name="Heiman D."/>
            <person name="Howarth C."/>
            <person name="Larson L."/>
            <person name="Lui A."/>
            <person name="MacDonald P.J.P."/>
            <person name="Montmayeur A."/>
            <person name="Murphy C."/>
            <person name="Neiman D."/>
            <person name="Pearson M."/>
            <person name="Priest M."/>
            <person name="Roberts A."/>
            <person name="Saif S."/>
            <person name="Shea T."/>
            <person name="Shenoy N."/>
            <person name="Sisk P."/>
            <person name="Stolte C."/>
            <person name="Sykes S."/>
            <person name="Wortman J."/>
            <person name="Nusbaum C."/>
            <person name="Birren B."/>
        </authorList>
    </citation>
    <scope>NUCLEOTIDE SEQUENCE [LARGE SCALE GENOMIC DNA]</scope>
    <source>
        <strain evidence="3 4">Brazil I</strain>
    </source>
</reference>
<evidence type="ECO:0000256" key="1">
    <source>
        <dbReference type="SAM" id="MobiDB-lite"/>
    </source>
</evidence>
<keyword evidence="2" id="KW-0812">Transmembrane</keyword>
<organism evidence="3 4">
    <name type="scientific">Plasmodium vivax (strain Brazil I)</name>
    <dbReference type="NCBI Taxonomy" id="1033975"/>
    <lineage>
        <taxon>Eukaryota</taxon>
        <taxon>Sar</taxon>
        <taxon>Alveolata</taxon>
        <taxon>Apicomplexa</taxon>
        <taxon>Aconoidasida</taxon>
        <taxon>Haemosporida</taxon>
        <taxon>Plasmodiidae</taxon>
        <taxon>Plasmodium</taxon>
        <taxon>Plasmodium (Plasmodium)</taxon>
    </lineage>
</organism>
<evidence type="ECO:0000256" key="2">
    <source>
        <dbReference type="SAM" id="Phobius"/>
    </source>
</evidence>
<proteinExistence type="predicted"/>
<feature type="region of interest" description="Disordered" evidence="1">
    <location>
        <begin position="55"/>
        <end position="82"/>
    </location>
</feature>
<keyword evidence="2" id="KW-1133">Transmembrane helix</keyword>
<keyword evidence="2" id="KW-0472">Membrane</keyword>
<dbReference type="Proteomes" id="UP000053327">
    <property type="component" value="Unassembled WGS sequence"/>
</dbReference>
<protein>
    <submittedName>
        <fullName evidence="3">Uncharacterized protein</fullName>
    </submittedName>
</protein>
<sequence>MEDKYSTFEVTFDEKTKKVDDVIPAPDDDALSVQSSVPSLIKDADNYVRGLFSGLMGSSSDDDSSVAEEKKEKKEDEEEEEKPLLVQLKDAFKSTFDKRGVALLVLIFLVGCLIYMHKNGHLANFTKMLPLAYLTGEAHDHHHHHNHGHAGCTCKNKGAAKPVEGAPAGECPCQRAKRLAEEAAAKAAAEGHEHSH</sequence>